<dbReference type="EC" id="3.2.-.-" evidence="3"/>
<dbReference type="PANTHER" id="PTHR12304">
    <property type="entry name" value="INOSINE-URIDINE PREFERRING NUCLEOSIDE HYDROLASE"/>
    <property type="match status" value="1"/>
</dbReference>
<dbReference type="FunFam" id="3.90.245.10:FF:000001">
    <property type="entry name" value="Pyrimidine-specific ribonucleoside hydrolase RihA"/>
    <property type="match status" value="1"/>
</dbReference>
<evidence type="ECO:0000256" key="1">
    <source>
        <dbReference type="ARBA" id="ARBA00022801"/>
    </source>
</evidence>
<feature type="domain" description="Inosine/uridine-preferring nucleoside hydrolase" evidence="4">
    <location>
        <begin position="5"/>
        <end position="300"/>
    </location>
</feature>
<name>A0AA86M977_9ENTR</name>
<dbReference type="InterPro" id="IPR001910">
    <property type="entry name" value="Inosine/uridine_hydrolase_dom"/>
</dbReference>
<evidence type="ECO:0000259" key="4">
    <source>
        <dbReference type="Pfam" id="PF01156"/>
    </source>
</evidence>
<accession>A0AA86M977</accession>
<dbReference type="InterPro" id="IPR023186">
    <property type="entry name" value="IUNH"/>
</dbReference>
<dbReference type="NCBIfam" id="NF007761">
    <property type="entry name" value="PRK10443.1"/>
    <property type="match status" value="1"/>
</dbReference>
<dbReference type="Gene3D" id="3.90.245.10">
    <property type="entry name" value="Ribonucleoside hydrolase-like"/>
    <property type="match status" value="1"/>
</dbReference>
<dbReference type="RefSeq" id="WP_088220034.1">
    <property type="nucleotide sequence ID" value="NZ_AP024590.1"/>
</dbReference>
<dbReference type="HAMAP" id="MF_01431">
    <property type="entry name" value="Pyrim_hydro_RihA"/>
    <property type="match status" value="1"/>
</dbReference>
<comment type="function">
    <text evidence="3">Hydrolyzes cytidine or uridine to ribose and cytosine or uracil, respectively.</text>
</comment>
<dbReference type="GO" id="GO:0006152">
    <property type="term" value="P:purine nucleoside catabolic process"/>
    <property type="evidence" value="ECO:0007669"/>
    <property type="project" value="TreeGrafter"/>
</dbReference>
<keyword evidence="2 3" id="KW-0326">Glycosidase</keyword>
<dbReference type="Proteomes" id="UP000682928">
    <property type="component" value="Chromosome"/>
</dbReference>
<dbReference type="SUPFAM" id="SSF53590">
    <property type="entry name" value="Nucleoside hydrolase"/>
    <property type="match status" value="1"/>
</dbReference>
<proteinExistence type="inferred from homology"/>
<dbReference type="PROSITE" id="PS01247">
    <property type="entry name" value="IUNH"/>
    <property type="match status" value="1"/>
</dbReference>
<dbReference type="GO" id="GO:0008477">
    <property type="term" value="F:purine nucleosidase activity"/>
    <property type="evidence" value="ECO:0007669"/>
    <property type="project" value="TreeGrafter"/>
</dbReference>
<comment type="similarity">
    <text evidence="3">Belongs to the IUNH family. RihA subfamily.</text>
</comment>
<dbReference type="GO" id="GO:0005829">
    <property type="term" value="C:cytosol"/>
    <property type="evidence" value="ECO:0007669"/>
    <property type="project" value="TreeGrafter"/>
</dbReference>
<dbReference type="InterPro" id="IPR022975">
    <property type="entry name" value="Pyrim_hydro_RihA"/>
</dbReference>
<dbReference type="InterPro" id="IPR036452">
    <property type="entry name" value="Ribo_hydro-like"/>
</dbReference>
<dbReference type="GO" id="GO:0045437">
    <property type="term" value="F:uridine nucleosidase activity"/>
    <property type="evidence" value="ECO:0007669"/>
    <property type="project" value="InterPro"/>
</dbReference>
<keyword evidence="1 3" id="KW-0378">Hydrolase</keyword>
<evidence type="ECO:0000313" key="5">
    <source>
        <dbReference type="EMBL" id="BCU56503.1"/>
    </source>
</evidence>
<feature type="active site" evidence="3">
    <location>
        <position position="240"/>
    </location>
</feature>
<dbReference type="EMBL" id="AP024590">
    <property type="protein sequence ID" value="BCU56503.1"/>
    <property type="molecule type" value="Genomic_DNA"/>
</dbReference>
<dbReference type="InterPro" id="IPR015910">
    <property type="entry name" value="I/U_nuclsd_hydro_CS"/>
</dbReference>
<dbReference type="AlphaFoldDB" id="A0AA86M977"/>
<dbReference type="Pfam" id="PF01156">
    <property type="entry name" value="IU_nuc_hydro"/>
    <property type="match status" value="1"/>
</dbReference>
<evidence type="ECO:0000313" key="6">
    <source>
        <dbReference type="Proteomes" id="UP000682928"/>
    </source>
</evidence>
<dbReference type="CDD" id="cd02651">
    <property type="entry name" value="nuc_hydro_IU_UC_XIUA"/>
    <property type="match status" value="1"/>
</dbReference>
<evidence type="ECO:0000256" key="2">
    <source>
        <dbReference type="ARBA" id="ARBA00023295"/>
    </source>
</evidence>
<dbReference type="GO" id="GO:0015949">
    <property type="term" value="P:nucleobase-containing small molecule interconversion"/>
    <property type="evidence" value="ECO:0007669"/>
    <property type="project" value="InterPro"/>
</dbReference>
<dbReference type="PANTHER" id="PTHR12304:SF4">
    <property type="entry name" value="URIDINE NUCLEOSIDASE"/>
    <property type="match status" value="1"/>
</dbReference>
<sequence length="312" mass="33629">MALPIIIDCDPGHDDAIALVLALASPELDVKAVTSSAGNQTPDKTLNNVLRMLTLLKRGDIPVAGGAVKPLMRELIIADNVHGESGLDGPTLPAPGFAPQPCTAVELMAKTLRESEEPVTLVATGPQTNVALLLNSHPELHEKIARIVIMGGAMAPGNWTPAAEFNIYVDPEAAEIVFQSGIPVVMAGLDVTHKAQIHAADVARFRAIGNPVAVIVAELLDFFMEYHKQEKWGFVGAPLHDPCTIAWLLKPEIFTTVERWVGVETRGQYTQGMTVVDYYFLTGNTPNATVMMDVDRGAFVDLLAERLAFYGE</sequence>
<reference evidence="5" key="1">
    <citation type="submission" date="2021-04" db="EMBL/GenBank/DDBJ databases">
        <title>Difference and commonality of drug resistance evolution in various bacteria. and drug sensitivity profiles.</title>
        <authorList>
            <person name="Maeda T."/>
            <person name="Shibai A."/>
            <person name="Kawada K."/>
            <person name="Kotani H."/>
            <person name="Tarusawa Y."/>
            <person name="Tanabe K."/>
            <person name="Furusawa C."/>
        </authorList>
    </citation>
    <scope>NUCLEOTIDE SEQUENCE</scope>
    <source>
        <strain evidence="5">JCM 8580</strain>
    </source>
</reference>
<gene>
    <name evidence="3 5" type="primary">rihA</name>
    <name evidence="5" type="ORF">ENKO_30970</name>
</gene>
<protein>
    <recommendedName>
        <fullName evidence="3">Pyrimidine-specific ribonucleoside hydrolase RihA</fullName>
        <ecNumber evidence="3">3.2.-.-</ecNumber>
    </recommendedName>
    <alternativeName>
        <fullName evidence="3">Cytidine/uridine-specific hydrolase</fullName>
    </alternativeName>
</protein>
<organism evidence="5 6">
    <name type="scientific">Enterobacter kobei</name>
    <dbReference type="NCBI Taxonomy" id="208224"/>
    <lineage>
        <taxon>Bacteria</taxon>
        <taxon>Pseudomonadati</taxon>
        <taxon>Pseudomonadota</taxon>
        <taxon>Gammaproteobacteria</taxon>
        <taxon>Enterobacterales</taxon>
        <taxon>Enterobacteriaceae</taxon>
        <taxon>Enterobacter</taxon>
        <taxon>Enterobacter cloacae complex</taxon>
    </lineage>
</organism>
<dbReference type="GO" id="GO:0006206">
    <property type="term" value="P:pyrimidine nucleobase metabolic process"/>
    <property type="evidence" value="ECO:0007669"/>
    <property type="project" value="UniProtKB-UniRule"/>
</dbReference>
<evidence type="ECO:0000256" key="3">
    <source>
        <dbReference type="HAMAP-Rule" id="MF_01431"/>
    </source>
</evidence>